<feature type="transmembrane region" description="Helical" evidence="5">
    <location>
        <begin position="58"/>
        <end position="75"/>
    </location>
</feature>
<name>A0ABT3PR89_9BACT</name>
<dbReference type="RefSeq" id="WP_265767130.1">
    <property type="nucleotide sequence ID" value="NZ_JAGGJA010000012.1"/>
</dbReference>
<evidence type="ECO:0000256" key="5">
    <source>
        <dbReference type="SAM" id="Phobius"/>
    </source>
</evidence>
<protein>
    <recommendedName>
        <fullName evidence="6">DNA mismatch repair proteins mutS family domain-containing protein</fullName>
    </recommendedName>
</protein>
<feature type="transmembrane region" description="Helical" evidence="5">
    <location>
        <begin position="35"/>
        <end position="52"/>
    </location>
</feature>
<evidence type="ECO:0000256" key="1">
    <source>
        <dbReference type="ARBA" id="ARBA00022741"/>
    </source>
</evidence>
<comment type="caution">
    <text evidence="7">The sequence shown here is derived from an EMBL/GenBank/DDBJ whole genome shotgun (WGS) entry which is preliminary data.</text>
</comment>
<feature type="transmembrane region" description="Helical" evidence="5">
    <location>
        <begin position="233"/>
        <end position="255"/>
    </location>
</feature>
<dbReference type="SMART" id="SM00534">
    <property type="entry name" value="MUTSac"/>
    <property type="match status" value="1"/>
</dbReference>
<keyword evidence="5" id="KW-1133">Transmembrane helix</keyword>
<keyword evidence="5" id="KW-0472">Membrane</keyword>
<evidence type="ECO:0000313" key="8">
    <source>
        <dbReference type="Proteomes" id="UP001207918"/>
    </source>
</evidence>
<dbReference type="InterPro" id="IPR000432">
    <property type="entry name" value="DNA_mismatch_repair_MutS_C"/>
</dbReference>
<reference evidence="7 8" key="1">
    <citation type="submission" date="2021-03" db="EMBL/GenBank/DDBJ databases">
        <title>Aliifodinibius sp. nov., a new bacterium isolated from saline soil.</title>
        <authorList>
            <person name="Galisteo C."/>
            <person name="De La Haba R."/>
            <person name="Sanchez-Porro C."/>
            <person name="Ventosa A."/>
        </authorList>
    </citation>
    <scope>NUCLEOTIDE SEQUENCE [LARGE SCALE GENOMIC DNA]</scope>
    <source>
        <strain evidence="7 8">1BSP15-2V2</strain>
    </source>
</reference>
<dbReference type="EMBL" id="JAGGJA010000012">
    <property type="protein sequence ID" value="MCW9708345.1"/>
    <property type="molecule type" value="Genomic_DNA"/>
</dbReference>
<dbReference type="InterPro" id="IPR027417">
    <property type="entry name" value="P-loop_NTPase"/>
</dbReference>
<dbReference type="SUPFAM" id="SSF52540">
    <property type="entry name" value="P-loop containing nucleoside triphosphate hydrolases"/>
    <property type="match status" value="1"/>
</dbReference>
<keyword evidence="5" id="KW-0812">Transmembrane</keyword>
<evidence type="ECO:0000259" key="6">
    <source>
        <dbReference type="SMART" id="SM00534"/>
    </source>
</evidence>
<feature type="coiled-coil region" evidence="4">
    <location>
        <begin position="5"/>
        <end position="32"/>
    </location>
</feature>
<sequence>MSYTSQSLRQALQNQLRRLQQHINQLTQQDQRLSMLRLAAFVGGLVLIYLAGSFGPEWLFWITMLAFIGGFYTLVKMHRQVEQSLNKFTTWKAIRSRHLARQSLNWQDIPPKTPSQSYTQHPFASDLDILGQHSLLQLIDTGNYQGSTDVLAKLLLNQNPDPKAIEERQLIIKELVRQPQFRDQLHLLAHVHHEQELEDDWTLEQLRDHLNKAEPVNYTFPLAILGSLSALNLLLLFLYLIGVIGPYIVFTYVLYLGIYNFNSDKISGLFDEASQIQKLLGRFHPVLEFLEHHSYRNSERLKDFCTLFWNSADSPSRYVHQIIRIASAAASQNSELVWLLINSLVPWDLYYTQKLSRYKQELAPRLSSWIDRFYQLEAFSSLANFAWLNPQYSFALPDPKAAPPLEATDLGHPLLPESEKITNDITIHEKGDILLITGSNMAGKSTFLRTIGINLALCYSGGVVNASSFSTIPFRLFSSINVSDSLDNGLSHFYAEVKQLRQLLSLLEDNQPMPVFFLVDEIYRGTNNRERLQGSQAFLRNVAGKNGVGLVSTHDLELAQLEETIPQLSNWHFAETIEGEKMSFTYKLKPGPCPSTNALKIMQMEGLPT</sequence>
<dbReference type="PANTHER" id="PTHR11361:SF99">
    <property type="entry name" value="DNA MISMATCH REPAIR PROTEIN"/>
    <property type="match status" value="1"/>
</dbReference>
<keyword evidence="1" id="KW-0547">Nucleotide-binding</keyword>
<evidence type="ECO:0000256" key="4">
    <source>
        <dbReference type="SAM" id="Coils"/>
    </source>
</evidence>
<evidence type="ECO:0000313" key="7">
    <source>
        <dbReference type="EMBL" id="MCW9708345.1"/>
    </source>
</evidence>
<organism evidence="7 8">
    <name type="scientific">Fodinibius salsisoli</name>
    <dbReference type="NCBI Taxonomy" id="2820877"/>
    <lineage>
        <taxon>Bacteria</taxon>
        <taxon>Pseudomonadati</taxon>
        <taxon>Balneolota</taxon>
        <taxon>Balneolia</taxon>
        <taxon>Balneolales</taxon>
        <taxon>Balneolaceae</taxon>
        <taxon>Fodinibius</taxon>
    </lineage>
</organism>
<feature type="domain" description="DNA mismatch repair proteins mutS family" evidence="6">
    <location>
        <begin position="431"/>
        <end position="609"/>
    </location>
</feature>
<evidence type="ECO:0000256" key="2">
    <source>
        <dbReference type="ARBA" id="ARBA00022840"/>
    </source>
</evidence>
<dbReference type="Pfam" id="PF00488">
    <property type="entry name" value="MutS_V"/>
    <property type="match status" value="1"/>
</dbReference>
<dbReference type="Proteomes" id="UP001207918">
    <property type="component" value="Unassembled WGS sequence"/>
</dbReference>
<dbReference type="Gene3D" id="3.40.50.300">
    <property type="entry name" value="P-loop containing nucleotide triphosphate hydrolases"/>
    <property type="match status" value="1"/>
</dbReference>
<accession>A0ABT3PR89</accession>
<keyword evidence="8" id="KW-1185">Reference proteome</keyword>
<gene>
    <name evidence="7" type="ORF">J6I44_15875</name>
</gene>
<dbReference type="InterPro" id="IPR045076">
    <property type="entry name" value="MutS"/>
</dbReference>
<proteinExistence type="predicted"/>
<keyword evidence="2" id="KW-0067">ATP-binding</keyword>
<keyword evidence="3" id="KW-0238">DNA-binding</keyword>
<dbReference type="PANTHER" id="PTHR11361">
    <property type="entry name" value="DNA MISMATCH REPAIR PROTEIN MUTS FAMILY MEMBER"/>
    <property type="match status" value="1"/>
</dbReference>
<evidence type="ECO:0000256" key="3">
    <source>
        <dbReference type="ARBA" id="ARBA00023125"/>
    </source>
</evidence>
<keyword evidence="4" id="KW-0175">Coiled coil</keyword>